<keyword evidence="7" id="KW-1185">Reference proteome</keyword>
<accession>A0A3S0AC38</accession>
<dbReference type="Pfam" id="PF00392">
    <property type="entry name" value="GntR"/>
    <property type="match status" value="1"/>
</dbReference>
<dbReference type="SMART" id="SM00345">
    <property type="entry name" value="HTH_GNTR"/>
    <property type="match status" value="1"/>
</dbReference>
<dbReference type="SUPFAM" id="SSF116726">
    <property type="entry name" value="TrkA C-terminal domain-like"/>
    <property type="match status" value="1"/>
</dbReference>
<dbReference type="InterPro" id="IPR036390">
    <property type="entry name" value="WH_DNA-bd_sf"/>
</dbReference>
<dbReference type="AlphaFoldDB" id="A0A3S0AC38"/>
<sequence>MVKKTMRPPKYQLIAVDIAERIVENRYRVGDKLYARSTLASTYGVSPETARKAISVLVDLDIVEVKHGSGAFISSKEKAQEFIELYQDVSTIQDIKTDILSSVTKQQEELVNLTNLLDRLVDQTKHANRLNLFTPFELTLTKEAEHLKQTVKDINFWQQTGATIIAIQQQKDLILSPGPYAVLEEGDTVFFIGNELSYQRVQNLFYPKTNENKEK</sequence>
<dbReference type="GO" id="GO:0003700">
    <property type="term" value="F:DNA-binding transcription factor activity"/>
    <property type="evidence" value="ECO:0007669"/>
    <property type="project" value="InterPro"/>
</dbReference>
<keyword evidence="3" id="KW-0804">Transcription</keyword>
<organism evidence="6 7">
    <name type="scientific">Vagococcus humatus</name>
    <dbReference type="NCBI Taxonomy" id="1889241"/>
    <lineage>
        <taxon>Bacteria</taxon>
        <taxon>Bacillati</taxon>
        <taxon>Bacillota</taxon>
        <taxon>Bacilli</taxon>
        <taxon>Lactobacillales</taxon>
        <taxon>Enterococcaceae</taxon>
        <taxon>Vagococcus</taxon>
    </lineage>
</organism>
<dbReference type="GO" id="GO:0008324">
    <property type="term" value="F:monoatomic cation transmembrane transporter activity"/>
    <property type="evidence" value="ECO:0007669"/>
    <property type="project" value="InterPro"/>
</dbReference>
<proteinExistence type="predicted"/>
<dbReference type="PANTHER" id="PTHR44846:SF1">
    <property type="entry name" value="MANNOSYL-D-GLYCERATE TRANSPORT_METABOLISM SYSTEM REPRESSOR MNGR-RELATED"/>
    <property type="match status" value="1"/>
</dbReference>
<keyword evidence="1" id="KW-0805">Transcription regulation</keyword>
<dbReference type="RefSeq" id="WP_125943332.1">
    <property type="nucleotide sequence ID" value="NZ_PXZH01000002.1"/>
</dbReference>
<dbReference type="OrthoDB" id="226679at2"/>
<gene>
    <name evidence="6" type="ORF">C7P63_06405</name>
</gene>
<dbReference type="GO" id="GO:0006813">
    <property type="term" value="P:potassium ion transport"/>
    <property type="evidence" value="ECO:0007669"/>
    <property type="project" value="InterPro"/>
</dbReference>
<keyword evidence="2" id="KW-0238">DNA-binding</keyword>
<dbReference type="CDD" id="cd07377">
    <property type="entry name" value="WHTH_GntR"/>
    <property type="match status" value="1"/>
</dbReference>
<reference evidence="6 7" key="1">
    <citation type="submission" date="2018-03" db="EMBL/GenBank/DDBJ databases">
        <authorList>
            <person name="Gulvik C.A."/>
        </authorList>
    </citation>
    <scope>NUCLEOTIDE SEQUENCE [LARGE SCALE GENOMIC DNA]</scope>
    <source>
        <strain evidence="6 7">JCM 31581</strain>
    </source>
</reference>
<dbReference type="GO" id="GO:0003677">
    <property type="term" value="F:DNA binding"/>
    <property type="evidence" value="ECO:0007669"/>
    <property type="project" value="UniProtKB-KW"/>
</dbReference>
<dbReference type="Gene3D" id="3.30.70.1450">
    <property type="entry name" value="Regulator of K+ conductance, C-terminal domain"/>
    <property type="match status" value="1"/>
</dbReference>
<dbReference type="PROSITE" id="PS51202">
    <property type="entry name" value="RCK_C"/>
    <property type="match status" value="1"/>
</dbReference>
<feature type="domain" description="HTH gntR-type" evidence="4">
    <location>
        <begin position="8"/>
        <end position="76"/>
    </location>
</feature>
<evidence type="ECO:0000313" key="7">
    <source>
        <dbReference type="Proteomes" id="UP000277864"/>
    </source>
</evidence>
<dbReference type="PROSITE" id="PS50949">
    <property type="entry name" value="HTH_GNTR"/>
    <property type="match status" value="1"/>
</dbReference>
<dbReference type="EMBL" id="PXZH01000002">
    <property type="protein sequence ID" value="RST89399.1"/>
    <property type="molecule type" value="Genomic_DNA"/>
</dbReference>
<dbReference type="Proteomes" id="UP000277864">
    <property type="component" value="Unassembled WGS sequence"/>
</dbReference>
<dbReference type="InterPro" id="IPR036388">
    <property type="entry name" value="WH-like_DNA-bd_sf"/>
</dbReference>
<protein>
    <submittedName>
        <fullName evidence="6">GntR family transcriptional regulator</fullName>
    </submittedName>
</protein>
<dbReference type="InterPro" id="IPR050679">
    <property type="entry name" value="Bact_HTH_transcr_reg"/>
</dbReference>
<evidence type="ECO:0000259" key="5">
    <source>
        <dbReference type="PROSITE" id="PS51202"/>
    </source>
</evidence>
<evidence type="ECO:0000256" key="3">
    <source>
        <dbReference type="ARBA" id="ARBA00023163"/>
    </source>
</evidence>
<dbReference type="InterPro" id="IPR006037">
    <property type="entry name" value="RCK_C"/>
</dbReference>
<evidence type="ECO:0000256" key="1">
    <source>
        <dbReference type="ARBA" id="ARBA00023015"/>
    </source>
</evidence>
<dbReference type="InterPro" id="IPR036721">
    <property type="entry name" value="RCK_C_sf"/>
</dbReference>
<dbReference type="SUPFAM" id="SSF46785">
    <property type="entry name" value="Winged helix' DNA-binding domain"/>
    <property type="match status" value="1"/>
</dbReference>
<evidence type="ECO:0000256" key="2">
    <source>
        <dbReference type="ARBA" id="ARBA00023125"/>
    </source>
</evidence>
<feature type="domain" description="RCK C-terminal" evidence="5">
    <location>
        <begin position="122"/>
        <end position="207"/>
    </location>
</feature>
<evidence type="ECO:0000259" key="4">
    <source>
        <dbReference type="PROSITE" id="PS50949"/>
    </source>
</evidence>
<name>A0A3S0AC38_9ENTE</name>
<dbReference type="Gene3D" id="1.10.10.10">
    <property type="entry name" value="Winged helix-like DNA-binding domain superfamily/Winged helix DNA-binding domain"/>
    <property type="match status" value="1"/>
</dbReference>
<dbReference type="InterPro" id="IPR000524">
    <property type="entry name" value="Tscrpt_reg_HTH_GntR"/>
</dbReference>
<dbReference type="GO" id="GO:0045892">
    <property type="term" value="P:negative regulation of DNA-templated transcription"/>
    <property type="evidence" value="ECO:0007669"/>
    <property type="project" value="TreeGrafter"/>
</dbReference>
<evidence type="ECO:0000313" key="6">
    <source>
        <dbReference type="EMBL" id="RST89399.1"/>
    </source>
</evidence>
<dbReference type="PANTHER" id="PTHR44846">
    <property type="entry name" value="MANNOSYL-D-GLYCERATE TRANSPORT/METABOLISM SYSTEM REPRESSOR MNGR-RELATED"/>
    <property type="match status" value="1"/>
</dbReference>
<comment type="caution">
    <text evidence="6">The sequence shown here is derived from an EMBL/GenBank/DDBJ whole genome shotgun (WGS) entry which is preliminary data.</text>
</comment>
<dbReference type="Pfam" id="PF02080">
    <property type="entry name" value="TrkA_C"/>
    <property type="match status" value="1"/>
</dbReference>